<reference evidence="2" key="1">
    <citation type="journal article" date="2022" name="Mol. Ecol. Resour.">
        <title>The genomes of chicory, endive, great burdock and yacon provide insights into Asteraceae palaeo-polyploidization history and plant inulin production.</title>
        <authorList>
            <person name="Fan W."/>
            <person name="Wang S."/>
            <person name="Wang H."/>
            <person name="Wang A."/>
            <person name="Jiang F."/>
            <person name="Liu H."/>
            <person name="Zhao H."/>
            <person name="Xu D."/>
            <person name="Zhang Y."/>
        </authorList>
    </citation>
    <scope>NUCLEOTIDE SEQUENCE [LARGE SCALE GENOMIC DNA]</scope>
    <source>
        <strain evidence="2">cv. Yunnan</strain>
    </source>
</reference>
<proteinExistence type="predicted"/>
<dbReference type="EMBL" id="CM042031">
    <property type="protein sequence ID" value="KAI3784261.1"/>
    <property type="molecule type" value="Genomic_DNA"/>
</dbReference>
<evidence type="ECO:0000313" key="1">
    <source>
        <dbReference type="EMBL" id="KAI3784261.1"/>
    </source>
</evidence>
<accession>A0ACB9GMF2</accession>
<protein>
    <submittedName>
        <fullName evidence="1">Uncharacterized protein</fullName>
    </submittedName>
</protein>
<keyword evidence="2" id="KW-1185">Reference proteome</keyword>
<dbReference type="Proteomes" id="UP001056120">
    <property type="component" value="Linkage Group LG14"/>
</dbReference>
<gene>
    <name evidence="1" type="ORF">L1987_43356</name>
</gene>
<name>A0ACB9GMF2_9ASTR</name>
<organism evidence="1 2">
    <name type="scientific">Smallanthus sonchifolius</name>
    <dbReference type="NCBI Taxonomy" id="185202"/>
    <lineage>
        <taxon>Eukaryota</taxon>
        <taxon>Viridiplantae</taxon>
        <taxon>Streptophyta</taxon>
        <taxon>Embryophyta</taxon>
        <taxon>Tracheophyta</taxon>
        <taxon>Spermatophyta</taxon>
        <taxon>Magnoliopsida</taxon>
        <taxon>eudicotyledons</taxon>
        <taxon>Gunneridae</taxon>
        <taxon>Pentapetalae</taxon>
        <taxon>asterids</taxon>
        <taxon>campanulids</taxon>
        <taxon>Asterales</taxon>
        <taxon>Asteraceae</taxon>
        <taxon>Asteroideae</taxon>
        <taxon>Heliantheae alliance</taxon>
        <taxon>Millerieae</taxon>
        <taxon>Smallanthus</taxon>
    </lineage>
</organism>
<sequence length="323" mass="37368">MVRPTTYRRPEPWGSGQHWYKRRRLDEGTMTASNNNLGKLRRTEKNWLGTRQKLEFKRNSWSENRREILSRFEDLKIDRRRVNFGGKDMARKLKRSLCYVCRTKGYAYWNCPTRKTNEGFKQSSMKGKEKEEVKNDAEKKTTGTNKPQLHNQMDTNWIETDYMVQDTDLGDWDLIWYVSNSISKHLASSNKVFVNYKTGNYINDVNKDGLLCQSKKVKGKGKGCDQAQVGKLQEAVDIGLNQSDKFKEIKGVAVWKGHSEEDDETKGEEAPAAEQVKVLYEDENNLIITLDEGSNDEPSMEDEDSPNEEESKDSGDYVFIDSE</sequence>
<evidence type="ECO:0000313" key="2">
    <source>
        <dbReference type="Proteomes" id="UP001056120"/>
    </source>
</evidence>
<reference evidence="1 2" key="2">
    <citation type="journal article" date="2022" name="Mol. Ecol. Resour.">
        <title>The genomes of chicory, endive, great burdock and yacon provide insights into Asteraceae paleo-polyploidization history and plant inulin production.</title>
        <authorList>
            <person name="Fan W."/>
            <person name="Wang S."/>
            <person name="Wang H."/>
            <person name="Wang A."/>
            <person name="Jiang F."/>
            <person name="Liu H."/>
            <person name="Zhao H."/>
            <person name="Xu D."/>
            <person name="Zhang Y."/>
        </authorList>
    </citation>
    <scope>NUCLEOTIDE SEQUENCE [LARGE SCALE GENOMIC DNA]</scope>
    <source>
        <strain evidence="2">cv. Yunnan</strain>
        <tissue evidence="1">Leaves</tissue>
    </source>
</reference>
<comment type="caution">
    <text evidence="1">The sequence shown here is derived from an EMBL/GenBank/DDBJ whole genome shotgun (WGS) entry which is preliminary data.</text>
</comment>